<sequence length="88" mass="9414">TIAARTRRRARKGRGKVGARNFARPGAGERPRRCSRSPRRKLTAGPQEVRAAQPAAAGAGQRPRRGQTTQRGAHNNARLVPRGAARGG</sequence>
<feature type="region of interest" description="Disordered" evidence="1">
    <location>
        <begin position="1"/>
        <end position="88"/>
    </location>
</feature>
<protein>
    <submittedName>
        <fullName evidence="2">Uncharacterized protein</fullName>
    </submittedName>
</protein>
<evidence type="ECO:0000313" key="2">
    <source>
        <dbReference type="EMBL" id="VTJ79377.1"/>
    </source>
</evidence>
<dbReference type="EMBL" id="CABDUW010001177">
    <property type="protein sequence ID" value="VTJ79377.1"/>
    <property type="molecule type" value="Genomic_DNA"/>
</dbReference>
<feature type="non-terminal residue" evidence="2">
    <location>
        <position position="88"/>
    </location>
</feature>
<name>A0A5E4CBR4_MARMO</name>
<evidence type="ECO:0000256" key="1">
    <source>
        <dbReference type="SAM" id="MobiDB-lite"/>
    </source>
</evidence>
<accession>A0A5E4CBR4</accession>
<proteinExistence type="predicted"/>
<keyword evidence="3" id="KW-1185">Reference proteome</keyword>
<feature type="non-terminal residue" evidence="2">
    <location>
        <position position="1"/>
    </location>
</feature>
<evidence type="ECO:0000313" key="3">
    <source>
        <dbReference type="Proteomes" id="UP000335636"/>
    </source>
</evidence>
<gene>
    <name evidence="2" type="ORF">MONAX_5E007779</name>
</gene>
<dbReference type="AlphaFoldDB" id="A0A5E4CBR4"/>
<organism evidence="2 3">
    <name type="scientific">Marmota monax</name>
    <name type="common">Woodchuck</name>
    <dbReference type="NCBI Taxonomy" id="9995"/>
    <lineage>
        <taxon>Eukaryota</taxon>
        <taxon>Metazoa</taxon>
        <taxon>Chordata</taxon>
        <taxon>Craniata</taxon>
        <taxon>Vertebrata</taxon>
        <taxon>Euteleostomi</taxon>
        <taxon>Mammalia</taxon>
        <taxon>Eutheria</taxon>
        <taxon>Euarchontoglires</taxon>
        <taxon>Glires</taxon>
        <taxon>Rodentia</taxon>
        <taxon>Sciuromorpha</taxon>
        <taxon>Sciuridae</taxon>
        <taxon>Xerinae</taxon>
        <taxon>Marmotini</taxon>
        <taxon>Marmota</taxon>
    </lineage>
</organism>
<feature type="compositionally biased region" description="Basic residues" evidence="1">
    <location>
        <begin position="33"/>
        <end position="42"/>
    </location>
</feature>
<feature type="compositionally biased region" description="Basic residues" evidence="1">
    <location>
        <begin position="1"/>
        <end position="17"/>
    </location>
</feature>
<dbReference type="Proteomes" id="UP000335636">
    <property type="component" value="Unassembled WGS sequence"/>
</dbReference>
<feature type="compositionally biased region" description="Low complexity" evidence="1">
    <location>
        <begin position="50"/>
        <end position="73"/>
    </location>
</feature>
<reference evidence="2" key="1">
    <citation type="submission" date="2019-04" db="EMBL/GenBank/DDBJ databases">
        <authorList>
            <person name="Alioto T."/>
            <person name="Alioto T."/>
        </authorList>
    </citation>
    <scope>NUCLEOTIDE SEQUENCE [LARGE SCALE GENOMIC DNA]</scope>
</reference>
<comment type="caution">
    <text evidence="2">The sequence shown here is derived from an EMBL/GenBank/DDBJ whole genome shotgun (WGS) entry which is preliminary data.</text>
</comment>